<protein>
    <recommendedName>
        <fullName evidence="2">DUF755 domain-containing protein</fullName>
    </recommendedName>
</protein>
<dbReference type="GeneID" id="14757605"/>
<organism evidence="3 4">
    <name type="scientific">TTV-like mini virus</name>
    <dbReference type="NCBI Taxonomy" id="93678"/>
    <lineage>
        <taxon>Viruses</taxon>
        <taxon>Monodnaviria</taxon>
        <taxon>Shotokuvirae</taxon>
        <taxon>Commensaviricota</taxon>
        <taxon>Cardeaviricetes</taxon>
        <taxon>Sanitavirales</taxon>
        <taxon>Anelloviridae</taxon>
        <taxon>Betatorquevirus</taxon>
    </lineage>
</organism>
<evidence type="ECO:0000256" key="1">
    <source>
        <dbReference type="SAM" id="MobiDB-lite"/>
    </source>
</evidence>
<evidence type="ECO:0000313" key="3">
    <source>
        <dbReference type="EMBL" id="AGG91483.1"/>
    </source>
</evidence>
<reference evidence="3 4" key="1">
    <citation type="journal article" date="2012" name="Eur. Respir. J.">
        <title>Potential implication of new torque teno mini viruses in parapneumonic empyema in children.</title>
        <authorList>
            <person name="Galmes J."/>
            <person name="Li Y."/>
            <person name="Rajoharison A."/>
            <person name="Ren L."/>
            <person name="Dollet S."/>
            <person name="Richard N."/>
            <person name="Vernet G."/>
            <person name="Javouhey E."/>
            <person name="Wang J."/>
            <person name="Telles J.N."/>
            <person name="Paranhos-Baccala G."/>
        </authorList>
    </citation>
    <scope>NUCLEOTIDE SEQUENCE [LARGE SCALE GENOMIC DNA]</scope>
    <source>
        <strain evidence="3">TTMV_LY1</strain>
    </source>
</reference>
<sequence>MLFPITSMKQLRYRIQPPDQSTSCTPLTKGGDNLQKKLQNACLKTGKLKKLLYCLQNTDSRSQHKHKPHKRTRPRKKKKRATSSSDSSDSEPSSSSSSAE</sequence>
<evidence type="ECO:0000313" key="4">
    <source>
        <dbReference type="Proteomes" id="UP000125746"/>
    </source>
</evidence>
<feature type="domain" description="DUF755" evidence="2">
    <location>
        <begin position="1"/>
        <end position="98"/>
    </location>
</feature>
<evidence type="ECO:0000259" key="2">
    <source>
        <dbReference type="Pfam" id="PF05501"/>
    </source>
</evidence>
<accession>M4NVP4</accession>
<dbReference type="Pfam" id="PF05501">
    <property type="entry name" value="DUF755"/>
    <property type="match status" value="1"/>
</dbReference>
<dbReference type="KEGG" id="vg:14757605"/>
<feature type="compositionally biased region" description="Basic residues" evidence="1">
    <location>
        <begin position="63"/>
        <end position="81"/>
    </location>
</feature>
<feature type="region of interest" description="Disordered" evidence="1">
    <location>
        <begin position="56"/>
        <end position="100"/>
    </location>
</feature>
<proteinExistence type="predicted"/>
<name>M4NVP4_9VIRU</name>
<feature type="region of interest" description="Disordered" evidence="1">
    <location>
        <begin position="14"/>
        <end position="33"/>
    </location>
</feature>
<feature type="compositionally biased region" description="Low complexity" evidence="1">
    <location>
        <begin position="82"/>
        <end position="100"/>
    </location>
</feature>
<dbReference type="Proteomes" id="UP000125746">
    <property type="component" value="Segment"/>
</dbReference>
<dbReference type="InterPro" id="IPR008474">
    <property type="entry name" value="DUF755"/>
</dbReference>
<dbReference type="EMBL" id="JX134044">
    <property type="protein sequence ID" value="AGG91483.1"/>
    <property type="molecule type" value="Genomic_DNA"/>
</dbReference>
<keyword evidence="4" id="KW-1185">Reference proteome</keyword>
<dbReference type="OrthoDB" id="40268at10239"/>
<dbReference type="RefSeq" id="YP_007518451.1">
    <property type="nucleotide sequence ID" value="NC_020498.1"/>
</dbReference>